<dbReference type="Gene3D" id="3.30.420.40">
    <property type="match status" value="2"/>
</dbReference>
<keyword evidence="3" id="KW-1185">Reference proteome</keyword>
<protein>
    <submittedName>
        <fullName evidence="2">ROK family protein</fullName>
    </submittedName>
</protein>
<comment type="similarity">
    <text evidence="1">Belongs to the ROK (NagC/XylR) family.</text>
</comment>
<dbReference type="InterPro" id="IPR043129">
    <property type="entry name" value="ATPase_NBD"/>
</dbReference>
<dbReference type="Pfam" id="PF00480">
    <property type="entry name" value="ROK"/>
    <property type="match status" value="1"/>
</dbReference>
<gene>
    <name evidence="2" type="ORF">HMPREF9488_01281</name>
</gene>
<dbReference type="InterPro" id="IPR000600">
    <property type="entry name" value="ROK"/>
</dbReference>
<evidence type="ECO:0000313" key="2">
    <source>
        <dbReference type="EMBL" id="EFW05484.1"/>
    </source>
</evidence>
<reference evidence="2 3" key="1">
    <citation type="submission" date="2010-12" db="EMBL/GenBank/DDBJ databases">
        <title>The Genome Sequence of Coprobacillus sp. strain 29_1.</title>
        <authorList>
            <consortium name="The Broad Institute Genome Sequencing Platform"/>
            <person name="Earl A."/>
            <person name="Ward D."/>
            <person name="Feldgarden M."/>
            <person name="Gevers D."/>
            <person name="Daigneault M."/>
            <person name="Sibley C.D."/>
            <person name="White A."/>
            <person name="Strauss J."/>
            <person name="Allen-Vercoe E."/>
            <person name="Young S.K."/>
            <person name="Zeng Q."/>
            <person name="Gargeya S."/>
            <person name="Fitzgerald M."/>
            <person name="Haas B."/>
            <person name="Abouelleil A."/>
            <person name="Alvarado L."/>
            <person name="Arachchi H.M."/>
            <person name="Berlin A."/>
            <person name="Brown A."/>
            <person name="Chapman S.B."/>
            <person name="Chen Z."/>
            <person name="Dunbar C."/>
            <person name="Freedman E."/>
            <person name="Gearin G."/>
            <person name="Gellesch M."/>
            <person name="Goldberg J."/>
            <person name="Griggs A."/>
            <person name="Gujja S."/>
            <person name="Heilman E."/>
            <person name="Heiman D."/>
            <person name="Howarth C."/>
            <person name="Larson L."/>
            <person name="Lui A."/>
            <person name="MacDonald P.J.P."/>
            <person name="Mehta T."/>
            <person name="Montmayeur A."/>
            <person name="Murphy C."/>
            <person name="Neiman D."/>
            <person name="Pearson M."/>
            <person name="Priest M."/>
            <person name="Roberts A."/>
            <person name="Saif S."/>
            <person name="Shea T."/>
            <person name="Shenoy N."/>
            <person name="Sisk P."/>
            <person name="Stolte C."/>
            <person name="Sykes S."/>
            <person name="White J."/>
            <person name="Yandava C."/>
            <person name="Nusbaum C."/>
            <person name="Birren B."/>
        </authorList>
    </citation>
    <scope>NUCLEOTIDE SEQUENCE [LARGE SCALE GENOMIC DNA]</scope>
    <source>
        <strain evidence="2 3">29_1</strain>
    </source>
</reference>
<dbReference type="PANTHER" id="PTHR18964:SF149">
    <property type="entry name" value="BIFUNCTIONAL UDP-N-ACETYLGLUCOSAMINE 2-EPIMERASE_N-ACETYLMANNOSAMINE KINASE"/>
    <property type="match status" value="1"/>
</dbReference>
<dbReference type="AlphaFoldDB" id="E7G943"/>
<dbReference type="CDD" id="cd24152">
    <property type="entry name" value="ASKHA_NBD_ROK-like"/>
    <property type="match status" value="1"/>
</dbReference>
<dbReference type="RefSeq" id="WP_008788397.1">
    <property type="nucleotide sequence ID" value="NZ_AKCB01000002.1"/>
</dbReference>
<dbReference type="GeneID" id="78230916"/>
<dbReference type="eggNOG" id="COG1940">
    <property type="taxonomic scope" value="Bacteria"/>
</dbReference>
<evidence type="ECO:0000256" key="1">
    <source>
        <dbReference type="ARBA" id="ARBA00006479"/>
    </source>
</evidence>
<dbReference type="SUPFAM" id="SSF53067">
    <property type="entry name" value="Actin-like ATPase domain"/>
    <property type="match status" value="1"/>
</dbReference>
<proteinExistence type="inferred from homology"/>
<evidence type="ECO:0000313" key="3">
    <source>
        <dbReference type="Proteomes" id="UP000003157"/>
    </source>
</evidence>
<dbReference type="Proteomes" id="UP000003157">
    <property type="component" value="Unassembled WGS sequence"/>
</dbReference>
<dbReference type="STRING" id="100884.GCA_000269565_03123"/>
<dbReference type="PANTHER" id="PTHR18964">
    <property type="entry name" value="ROK (REPRESSOR, ORF, KINASE) FAMILY"/>
    <property type="match status" value="1"/>
</dbReference>
<name>E7G943_9FIRM</name>
<dbReference type="OrthoDB" id="9795247at2"/>
<sequence length="294" mass="33039">MYYLGIDIGGTFIKYALIHKNMKVIKKWKKETQKYETVEAFYDYLCADIYNLNEIELIGVSAPGVIDETSQVMSEAAKNVRIMYKTYVNQEIEKRLHKPTATINDAKAAGLCELKLGQGQNTKTSAYVLIGTGIGGCFCDENGAIQGHDYLAGELSCLPFAMIDGQIVSASRYASMSALITIYNQIANEPLQYGTEICERYLNNEENALKAMNQWCTNIIFVLNTITLCYNPEVICIGGGISEEQWFIQKIQKMYQELIPKRFASLVTTKIKSCQYHNDANLLGAVLYTISNRE</sequence>
<dbReference type="HOGENOM" id="CLU_036604_0_2_9"/>
<accession>E7G943</accession>
<dbReference type="EMBL" id="ADKX01000023">
    <property type="protein sequence ID" value="EFW05484.1"/>
    <property type="molecule type" value="Genomic_DNA"/>
</dbReference>
<organism evidence="2 3">
    <name type="scientific">Coprobacillus cateniformis</name>
    <dbReference type="NCBI Taxonomy" id="100884"/>
    <lineage>
        <taxon>Bacteria</taxon>
        <taxon>Bacillati</taxon>
        <taxon>Bacillota</taxon>
        <taxon>Erysipelotrichia</taxon>
        <taxon>Erysipelotrichales</taxon>
        <taxon>Coprobacillaceae</taxon>
        <taxon>Coprobacillus</taxon>
    </lineage>
</organism>
<comment type="caution">
    <text evidence="2">The sequence shown here is derived from an EMBL/GenBank/DDBJ whole genome shotgun (WGS) entry which is preliminary data.</text>
</comment>